<dbReference type="InterPro" id="IPR036188">
    <property type="entry name" value="FAD/NAD-bd_sf"/>
</dbReference>
<dbReference type="Gene3D" id="3.90.660.10">
    <property type="match status" value="1"/>
</dbReference>
<dbReference type="InterPro" id="IPR050464">
    <property type="entry name" value="Zeta_carotene_desat/Oxidored"/>
</dbReference>
<evidence type="ECO:0000313" key="3">
    <source>
        <dbReference type="Proteomes" id="UP001163831"/>
    </source>
</evidence>
<dbReference type="Proteomes" id="UP001163831">
    <property type="component" value="Chromosome"/>
</dbReference>
<dbReference type="PANTHER" id="PTHR42923:SF47">
    <property type="entry name" value="BLR3003 PROTEIN"/>
    <property type="match status" value="1"/>
</dbReference>
<keyword evidence="2" id="KW-0560">Oxidoreductase</keyword>
<evidence type="ECO:0000313" key="2">
    <source>
        <dbReference type="EMBL" id="UYH51293.1"/>
    </source>
</evidence>
<sequence length="430" mass="46544">MPMIHVIGGGLAGLSAAVESLGNANVRVYESAKSCGGRARSFYDKALDRRIDNGNHLVLSANRATFRFLGLIGACDGLTGPGAPIFPWHDVATGESWVLRLNEGRFPFWAFCPSRRVPGMRWRDLVVMLRLLRCQPDDVVASCFGNDALSRRLLAPFAVSALNTPINAAAASLLKKVVQECLLQGGRACRPFYPKLGLSETFVTPAEAHLALMRAEVRTGCRVTGLQIQEGRVCGLEVGAEVVEIAPDDQIVIATPAPVAASLLQPFWPELTVPDAFQSIINVHFALPTRTTYLGEAGRAGFTGVNGGMTEWIYLKPDLLSVTVSAANCYLTMAQEALTQQIWQEVRQVVQPLTATKLPQDAPQARVIIEKRATFAASVAQDKRRPSTVTPLSNLVLAGDWTQTGLPSTIEGAIRSGVEAARVLNQRRMF</sequence>
<keyword evidence="3" id="KW-1185">Reference proteome</keyword>
<dbReference type="GO" id="GO:0016491">
    <property type="term" value="F:oxidoreductase activity"/>
    <property type="evidence" value="ECO:0007669"/>
    <property type="project" value="UniProtKB-KW"/>
</dbReference>
<dbReference type="SUPFAM" id="SSF51905">
    <property type="entry name" value="FAD/NAD(P)-binding domain"/>
    <property type="match status" value="1"/>
</dbReference>
<reference evidence="2" key="1">
    <citation type="submission" date="2022-10" db="EMBL/GenBank/DDBJ databases">
        <title>Candidatus Kirkpatrella diaphorinas gen. nov., sp. nov., an uncultured endosymbiont identified in a population of Diaphorina citri from Hawaii.</title>
        <authorList>
            <person name="Henry E.M."/>
            <person name="Carlson C.R."/>
            <person name="Kuo Y.-W."/>
        </authorList>
    </citation>
    <scope>NUCLEOTIDE SEQUENCE</scope>
    <source>
        <strain evidence="2">CADCRV1</strain>
    </source>
</reference>
<dbReference type="Pfam" id="PF13450">
    <property type="entry name" value="NAD_binding_8"/>
    <property type="match status" value="1"/>
</dbReference>
<dbReference type="PANTHER" id="PTHR42923">
    <property type="entry name" value="PROTOPORPHYRINOGEN OXIDASE"/>
    <property type="match status" value="1"/>
</dbReference>
<accession>A0ABY6GKE8</accession>
<proteinExistence type="predicted"/>
<organism evidence="2 3">
    <name type="scientific">Candidatus Kirkpatrickella diaphorinae</name>
    <dbReference type="NCBI Taxonomy" id="2984322"/>
    <lineage>
        <taxon>Bacteria</taxon>
        <taxon>Pseudomonadati</taxon>
        <taxon>Pseudomonadota</taxon>
        <taxon>Alphaproteobacteria</taxon>
        <taxon>Acetobacterales</taxon>
        <taxon>Acetobacteraceae</taxon>
        <taxon>Candidatus Kirkpatrickella</taxon>
    </lineage>
</organism>
<name>A0ABY6GKE8_9PROT</name>
<gene>
    <name evidence="2" type="primary">hpnE</name>
    <name evidence="2" type="ORF">N5W20_09465</name>
</gene>
<dbReference type="EMBL" id="CP107052">
    <property type="protein sequence ID" value="UYH51293.1"/>
    <property type="molecule type" value="Genomic_DNA"/>
</dbReference>
<dbReference type="InterPro" id="IPR017830">
    <property type="entry name" value="SQase_HpnE"/>
</dbReference>
<protein>
    <submittedName>
        <fullName evidence="2">Hydroxysqualene dehydroxylase HpnE</fullName>
        <ecNumber evidence="2">1.17.8.1</ecNumber>
    </submittedName>
</protein>
<dbReference type="InterPro" id="IPR002937">
    <property type="entry name" value="Amino_oxidase"/>
</dbReference>
<evidence type="ECO:0000259" key="1">
    <source>
        <dbReference type="Pfam" id="PF01593"/>
    </source>
</evidence>
<feature type="domain" description="Amine oxidase" evidence="1">
    <location>
        <begin position="144"/>
        <end position="424"/>
    </location>
</feature>
<dbReference type="Gene3D" id="3.50.50.60">
    <property type="entry name" value="FAD/NAD(P)-binding domain"/>
    <property type="match status" value="2"/>
</dbReference>
<dbReference type="EC" id="1.17.8.1" evidence="2"/>
<dbReference type="NCBIfam" id="TIGR03467">
    <property type="entry name" value="HpnE"/>
    <property type="match status" value="1"/>
</dbReference>
<dbReference type="Pfam" id="PF01593">
    <property type="entry name" value="Amino_oxidase"/>
    <property type="match status" value="1"/>
</dbReference>